<dbReference type="Proteomes" id="UP001201980">
    <property type="component" value="Unassembled WGS sequence"/>
</dbReference>
<protein>
    <submittedName>
        <fullName evidence="1">Uncharacterized protein</fullName>
    </submittedName>
</protein>
<reference evidence="1" key="1">
    <citation type="submission" date="2022-07" db="EMBL/GenBank/DDBJ databases">
        <title>Draft genome sequence of Zalerion maritima ATCC 34329, a (micro)plastics degrading marine fungus.</title>
        <authorList>
            <person name="Paco A."/>
            <person name="Goncalves M.F.M."/>
            <person name="Rocha-Santos T.A.P."/>
            <person name="Alves A."/>
        </authorList>
    </citation>
    <scope>NUCLEOTIDE SEQUENCE</scope>
    <source>
        <strain evidence="1">ATCC 34329</strain>
    </source>
</reference>
<sequence length="112" mass="12189">MRGRLGTTHTIGVFDLTICNPGDTVSTKRAHLPTKFGTDAEYLQATGFSECRKPEFGSRIESKSRIVQTPILSGMMRTGQCFCTANANALVSRRLQPAAGCELNSGKCQDEF</sequence>
<proteinExistence type="predicted"/>
<gene>
    <name evidence="1" type="ORF">MKZ38_004812</name>
</gene>
<organism evidence="1 2">
    <name type="scientific">Zalerion maritima</name>
    <dbReference type="NCBI Taxonomy" id="339359"/>
    <lineage>
        <taxon>Eukaryota</taxon>
        <taxon>Fungi</taxon>
        <taxon>Dikarya</taxon>
        <taxon>Ascomycota</taxon>
        <taxon>Pezizomycotina</taxon>
        <taxon>Sordariomycetes</taxon>
        <taxon>Lulworthiomycetidae</taxon>
        <taxon>Lulworthiales</taxon>
        <taxon>Lulworthiaceae</taxon>
        <taxon>Zalerion</taxon>
    </lineage>
</organism>
<name>A0AAD5WQU0_9PEZI</name>
<evidence type="ECO:0000313" key="2">
    <source>
        <dbReference type="Proteomes" id="UP001201980"/>
    </source>
</evidence>
<keyword evidence="2" id="KW-1185">Reference proteome</keyword>
<dbReference type="EMBL" id="JAKWBI020000283">
    <property type="protein sequence ID" value="KAJ2897301.1"/>
    <property type="molecule type" value="Genomic_DNA"/>
</dbReference>
<comment type="caution">
    <text evidence="1">The sequence shown here is derived from an EMBL/GenBank/DDBJ whole genome shotgun (WGS) entry which is preliminary data.</text>
</comment>
<dbReference type="AlphaFoldDB" id="A0AAD5WQU0"/>
<accession>A0AAD5WQU0</accession>
<evidence type="ECO:0000313" key="1">
    <source>
        <dbReference type="EMBL" id="KAJ2897301.1"/>
    </source>
</evidence>